<proteinExistence type="predicted"/>
<comment type="caution">
    <text evidence="2">The sequence shown here is derived from an EMBL/GenBank/DDBJ whole genome shotgun (WGS) entry which is preliminary data.</text>
</comment>
<dbReference type="AlphaFoldDB" id="A0AAN7K3F0"/>
<evidence type="ECO:0000256" key="1">
    <source>
        <dbReference type="SAM" id="MobiDB-lite"/>
    </source>
</evidence>
<dbReference type="Proteomes" id="UP001345219">
    <property type="component" value="Chromosome 15"/>
</dbReference>
<dbReference type="EMBL" id="JAXIOK010000012">
    <property type="protein sequence ID" value="KAK4757462.1"/>
    <property type="molecule type" value="Genomic_DNA"/>
</dbReference>
<sequence>MVRLGGKGPEFLIPANVLVSQCPLPYWLGSELYSAPIVISSKMVSKSFTSPWKWNLEDEEEEGGGSGGNPSFSGLPSAAETIKKAINRKETAAEFAMLTGNS</sequence>
<gene>
    <name evidence="2" type="ORF">SAY87_018763</name>
</gene>
<protein>
    <submittedName>
        <fullName evidence="2">Uncharacterized protein</fullName>
    </submittedName>
</protein>
<keyword evidence="3" id="KW-1185">Reference proteome</keyword>
<evidence type="ECO:0000313" key="3">
    <source>
        <dbReference type="Proteomes" id="UP001345219"/>
    </source>
</evidence>
<feature type="region of interest" description="Disordered" evidence="1">
    <location>
        <begin position="56"/>
        <end position="76"/>
    </location>
</feature>
<accession>A0AAN7K3F0</accession>
<name>A0AAN7K3F0_9MYRT</name>
<organism evidence="2 3">
    <name type="scientific">Trapa incisa</name>
    <dbReference type="NCBI Taxonomy" id="236973"/>
    <lineage>
        <taxon>Eukaryota</taxon>
        <taxon>Viridiplantae</taxon>
        <taxon>Streptophyta</taxon>
        <taxon>Embryophyta</taxon>
        <taxon>Tracheophyta</taxon>
        <taxon>Spermatophyta</taxon>
        <taxon>Magnoliopsida</taxon>
        <taxon>eudicotyledons</taxon>
        <taxon>Gunneridae</taxon>
        <taxon>Pentapetalae</taxon>
        <taxon>rosids</taxon>
        <taxon>malvids</taxon>
        <taxon>Myrtales</taxon>
        <taxon>Lythraceae</taxon>
        <taxon>Trapa</taxon>
    </lineage>
</organism>
<evidence type="ECO:0000313" key="2">
    <source>
        <dbReference type="EMBL" id="KAK4757462.1"/>
    </source>
</evidence>
<reference evidence="2 3" key="1">
    <citation type="journal article" date="2023" name="Hortic Res">
        <title>Pangenome of water caltrop reveals structural variations and asymmetric subgenome divergence after allopolyploidization.</title>
        <authorList>
            <person name="Zhang X."/>
            <person name="Chen Y."/>
            <person name="Wang L."/>
            <person name="Yuan Y."/>
            <person name="Fang M."/>
            <person name="Shi L."/>
            <person name="Lu R."/>
            <person name="Comes H.P."/>
            <person name="Ma Y."/>
            <person name="Chen Y."/>
            <person name="Huang G."/>
            <person name="Zhou Y."/>
            <person name="Zheng Z."/>
            <person name="Qiu Y."/>
        </authorList>
    </citation>
    <scope>NUCLEOTIDE SEQUENCE [LARGE SCALE GENOMIC DNA]</scope>
    <source>
        <tissue evidence="2">Roots</tissue>
    </source>
</reference>